<feature type="region of interest" description="Disordered" evidence="1">
    <location>
        <begin position="62"/>
        <end position="84"/>
    </location>
</feature>
<dbReference type="Proteomes" id="UP000266841">
    <property type="component" value="Unassembled WGS sequence"/>
</dbReference>
<dbReference type="EMBL" id="AGNL01039087">
    <property type="protein sequence ID" value="EJK52870.1"/>
    <property type="molecule type" value="Genomic_DNA"/>
</dbReference>
<accession>K0RHZ3</accession>
<feature type="compositionally biased region" description="Basic and acidic residues" evidence="1">
    <location>
        <begin position="73"/>
        <end position="82"/>
    </location>
</feature>
<gene>
    <name evidence="2" type="ORF">THAOC_27806</name>
</gene>
<evidence type="ECO:0000313" key="2">
    <source>
        <dbReference type="EMBL" id="EJK52870.1"/>
    </source>
</evidence>
<keyword evidence="3" id="KW-1185">Reference proteome</keyword>
<evidence type="ECO:0000313" key="3">
    <source>
        <dbReference type="Proteomes" id="UP000266841"/>
    </source>
</evidence>
<feature type="compositionally biased region" description="Low complexity" evidence="1">
    <location>
        <begin position="62"/>
        <end position="72"/>
    </location>
</feature>
<comment type="caution">
    <text evidence="2">The sequence shown here is derived from an EMBL/GenBank/DDBJ whole genome shotgun (WGS) entry which is preliminary data.</text>
</comment>
<organism evidence="2 3">
    <name type="scientific">Thalassiosira oceanica</name>
    <name type="common">Marine diatom</name>
    <dbReference type="NCBI Taxonomy" id="159749"/>
    <lineage>
        <taxon>Eukaryota</taxon>
        <taxon>Sar</taxon>
        <taxon>Stramenopiles</taxon>
        <taxon>Ochrophyta</taxon>
        <taxon>Bacillariophyta</taxon>
        <taxon>Coscinodiscophyceae</taxon>
        <taxon>Thalassiosirophycidae</taxon>
        <taxon>Thalassiosirales</taxon>
        <taxon>Thalassiosiraceae</taxon>
        <taxon>Thalassiosira</taxon>
    </lineage>
</organism>
<protein>
    <submittedName>
        <fullName evidence="2">Uncharacterized protein</fullName>
    </submittedName>
</protein>
<dbReference type="AlphaFoldDB" id="K0RHZ3"/>
<reference evidence="2 3" key="1">
    <citation type="journal article" date="2012" name="Genome Biol.">
        <title>Genome and low-iron response of an oceanic diatom adapted to chronic iron limitation.</title>
        <authorList>
            <person name="Lommer M."/>
            <person name="Specht M."/>
            <person name="Roy A.S."/>
            <person name="Kraemer L."/>
            <person name="Andreson R."/>
            <person name="Gutowska M.A."/>
            <person name="Wolf J."/>
            <person name="Bergner S.V."/>
            <person name="Schilhabel M.B."/>
            <person name="Klostermeier U.C."/>
            <person name="Beiko R.G."/>
            <person name="Rosenstiel P."/>
            <person name="Hippler M."/>
            <person name="Laroche J."/>
        </authorList>
    </citation>
    <scope>NUCLEOTIDE SEQUENCE [LARGE SCALE GENOMIC DNA]</scope>
    <source>
        <strain evidence="2 3">CCMP1005</strain>
    </source>
</reference>
<name>K0RHZ3_THAOC</name>
<sequence length="132" mass="14327">YQAFPISPEETDTISVGACAQFCHNSYIDSGDFSVGFEIEVADDEPVSGKLCRCLVSAFTTSPSSMPSVNPSVDEHSRRLTESGDVPYTGFARELFHGPYDEADDPPISGDLPASFTTTISEDHEQIGWVQN</sequence>
<feature type="non-terminal residue" evidence="2">
    <location>
        <position position="1"/>
    </location>
</feature>
<evidence type="ECO:0000256" key="1">
    <source>
        <dbReference type="SAM" id="MobiDB-lite"/>
    </source>
</evidence>
<proteinExistence type="predicted"/>